<comment type="caution">
    <text evidence="2">The sequence shown here is derived from an EMBL/GenBank/DDBJ whole genome shotgun (WGS) entry which is preliminary data.</text>
</comment>
<feature type="chain" id="PRO_5030617503" evidence="1">
    <location>
        <begin position="25"/>
        <end position="186"/>
    </location>
</feature>
<keyword evidence="3" id="KW-1185">Reference proteome</keyword>
<proteinExistence type="predicted"/>
<protein>
    <submittedName>
        <fullName evidence="2">Uncharacterized protein</fullName>
    </submittedName>
</protein>
<feature type="signal peptide" evidence="1">
    <location>
        <begin position="1"/>
        <end position="24"/>
    </location>
</feature>
<dbReference type="AlphaFoldDB" id="A0A7U7ERG1"/>
<evidence type="ECO:0000313" key="2">
    <source>
        <dbReference type="EMBL" id="CAD5109817.1"/>
    </source>
</evidence>
<dbReference type="RefSeq" id="WP_187673127.1">
    <property type="nucleotide sequence ID" value="NZ_CAJFCI010000079.1"/>
</dbReference>
<evidence type="ECO:0000313" key="3">
    <source>
        <dbReference type="Proteomes" id="UP000583387"/>
    </source>
</evidence>
<name>A0A7U7ERG1_9GAMM</name>
<dbReference type="EMBL" id="CAJFCI010000079">
    <property type="protein sequence ID" value="CAD5109817.1"/>
    <property type="molecule type" value="Genomic_DNA"/>
</dbReference>
<dbReference type="Proteomes" id="UP000583387">
    <property type="component" value="Unassembled WGS sequence"/>
</dbReference>
<accession>A0A7U7ERG1</accession>
<keyword evidence="1" id="KW-0732">Signal</keyword>
<gene>
    <name evidence="2" type="ORF">PSEWESI4_04131</name>
</gene>
<evidence type="ECO:0000256" key="1">
    <source>
        <dbReference type="SAM" id="SignalP"/>
    </source>
</evidence>
<reference evidence="2 3" key="1">
    <citation type="submission" date="2020-08" db="EMBL/GenBank/DDBJ databases">
        <authorList>
            <person name="Criscuolo A."/>
        </authorList>
    </citation>
    <scope>NUCLEOTIDE SEQUENCE [LARGE SCALE GENOMIC DNA]</scope>
    <source>
        <strain evidence="2">CIP111764</strain>
    </source>
</reference>
<sequence length="186" mass="19823">MRASPLLAGTLALLLGSASQNALACGYDGLAVDLVAAHPASLSVSFAIQDAYEARLIRRPLPLPGGFGMRRALGMLDKLRNRLPPAENASGFTLLLVEPGLWARFETDKDAEWQITVHVPRPEADASVVIIGEGVLLALEAGNLDVDRAMDAGVLRIEGSEALREPVVQHWRDAFAAVSGHGRTLL</sequence>
<organism evidence="2 3">
    <name type="scientific">Zestomonas carbonaria</name>
    <dbReference type="NCBI Taxonomy" id="2762745"/>
    <lineage>
        <taxon>Bacteria</taxon>
        <taxon>Pseudomonadati</taxon>
        <taxon>Pseudomonadota</taxon>
        <taxon>Gammaproteobacteria</taxon>
        <taxon>Pseudomonadales</taxon>
        <taxon>Pseudomonadaceae</taxon>
        <taxon>Zestomonas</taxon>
    </lineage>
</organism>